<keyword evidence="2" id="KW-1185">Reference proteome</keyword>
<evidence type="ECO:0000313" key="2">
    <source>
        <dbReference type="Proteomes" id="UP000289738"/>
    </source>
</evidence>
<dbReference type="AlphaFoldDB" id="A0A445DUE7"/>
<organism evidence="1 2">
    <name type="scientific">Arachis hypogaea</name>
    <name type="common">Peanut</name>
    <dbReference type="NCBI Taxonomy" id="3818"/>
    <lineage>
        <taxon>Eukaryota</taxon>
        <taxon>Viridiplantae</taxon>
        <taxon>Streptophyta</taxon>
        <taxon>Embryophyta</taxon>
        <taxon>Tracheophyta</taxon>
        <taxon>Spermatophyta</taxon>
        <taxon>Magnoliopsida</taxon>
        <taxon>eudicotyledons</taxon>
        <taxon>Gunneridae</taxon>
        <taxon>Pentapetalae</taxon>
        <taxon>rosids</taxon>
        <taxon>fabids</taxon>
        <taxon>Fabales</taxon>
        <taxon>Fabaceae</taxon>
        <taxon>Papilionoideae</taxon>
        <taxon>50 kb inversion clade</taxon>
        <taxon>dalbergioids sensu lato</taxon>
        <taxon>Dalbergieae</taxon>
        <taxon>Pterocarpus clade</taxon>
        <taxon>Arachis</taxon>
    </lineage>
</organism>
<evidence type="ECO:0000313" key="1">
    <source>
        <dbReference type="EMBL" id="RYR66814.1"/>
    </source>
</evidence>
<name>A0A445DUE7_ARAHY</name>
<sequence>MAKMQEYQVKSKGKVQVTLNDVNDLQSLPRVRTRGRPKNRLGSNMEKKIANVTKKKKKLAPSELYAAQDMNDPRKDYRSFSFY</sequence>
<gene>
    <name evidence="1" type="ORF">Ahy_A03g012898</name>
</gene>
<dbReference type="EMBL" id="SDMP01000003">
    <property type="protein sequence ID" value="RYR66814.1"/>
    <property type="molecule type" value="Genomic_DNA"/>
</dbReference>
<protein>
    <submittedName>
        <fullName evidence="1">Uncharacterized protein</fullName>
    </submittedName>
</protein>
<reference evidence="1 2" key="1">
    <citation type="submission" date="2019-01" db="EMBL/GenBank/DDBJ databases">
        <title>Sequencing of cultivated peanut Arachis hypogaea provides insights into genome evolution and oil improvement.</title>
        <authorList>
            <person name="Chen X."/>
        </authorList>
    </citation>
    <scope>NUCLEOTIDE SEQUENCE [LARGE SCALE GENOMIC DNA]</scope>
    <source>
        <strain evidence="2">cv. Fuhuasheng</strain>
        <tissue evidence="1">Leaves</tissue>
    </source>
</reference>
<accession>A0A445DUE7</accession>
<comment type="caution">
    <text evidence="1">The sequence shown here is derived from an EMBL/GenBank/DDBJ whole genome shotgun (WGS) entry which is preliminary data.</text>
</comment>
<proteinExistence type="predicted"/>
<dbReference type="Proteomes" id="UP000289738">
    <property type="component" value="Chromosome A03"/>
</dbReference>